<keyword evidence="5" id="KW-0349">Heme</keyword>
<evidence type="ECO:0000313" key="8">
    <source>
        <dbReference type="EMBL" id="KAG7665579.1"/>
    </source>
</evidence>
<evidence type="ECO:0000313" key="9">
    <source>
        <dbReference type="Proteomes" id="UP000694255"/>
    </source>
</evidence>
<reference evidence="8 9" key="1">
    <citation type="journal article" date="2021" name="DNA Res.">
        <title>Genome analysis of Candida subhashii reveals its hybrid nature and dual mitochondrial genome conformations.</title>
        <authorList>
            <person name="Mixao V."/>
            <person name="Hegedusova E."/>
            <person name="Saus E."/>
            <person name="Pryszcz L.P."/>
            <person name="Cillingova A."/>
            <person name="Nosek J."/>
            <person name="Gabaldon T."/>
        </authorList>
    </citation>
    <scope>NUCLEOTIDE SEQUENCE [LARGE SCALE GENOMIC DNA]</scope>
    <source>
        <strain evidence="8 9">CBS 10753</strain>
    </source>
</reference>
<feature type="signal peptide" evidence="6">
    <location>
        <begin position="1"/>
        <end position="18"/>
    </location>
</feature>
<keyword evidence="5" id="KW-0408">Iron</keyword>
<dbReference type="GeneID" id="73467782"/>
<dbReference type="OrthoDB" id="2496787at2759"/>
<evidence type="ECO:0000256" key="6">
    <source>
        <dbReference type="SAM" id="SignalP"/>
    </source>
</evidence>
<feature type="disulfide bond" evidence="5">
    <location>
        <begin position="70"/>
        <end position="103"/>
    </location>
</feature>
<dbReference type="InterPro" id="IPR008427">
    <property type="entry name" value="Extracellular_membr_CFEM_dom"/>
</dbReference>
<comment type="subcellular location">
    <subcellularLocation>
        <location evidence="1">Secreted</location>
    </subcellularLocation>
</comment>
<dbReference type="SMART" id="SM00747">
    <property type="entry name" value="CFEM"/>
    <property type="match status" value="1"/>
</dbReference>
<comment type="caution">
    <text evidence="8">The sequence shown here is derived from an EMBL/GenBank/DDBJ whole genome shotgun (WGS) entry which is preliminary data.</text>
</comment>
<dbReference type="PROSITE" id="PS52012">
    <property type="entry name" value="CFEM"/>
    <property type="match status" value="1"/>
</dbReference>
<dbReference type="RefSeq" id="XP_049265811.1">
    <property type="nucleotide sequence ID" value="XM_049410714.1"/>
</dbReference>
<dbReference type="EMBL" id="JAGSYN010000049">
    <property type="protein sequence ID" value="KAG7665579.1"/>
    <property type="molecule type" value="Genomic_DNA"/>
</dbReference>
<feature type="disulfide bond" evidence="5">
    <location>
        <begin position="61"/>
        <end position="68"/>
    </location>
</feature>
<evidence type="ECO:0000259" key="7">
    <source>
        <dbReference type="PROSITE" id="PS52012"/>
    </source>
</evidence>
<feature type="binding site" description="axial binding residue" evidence="5">
    <location>
        <position position="65"/>
    </location>
    <ligand>
        <name>heme</name>
        <dbReference type="ChEBI" id="CHEBI:30413"/>
    </ligand>
    <ligandPart>
        <name>Fe</name>
        <dbReference type="ChEBI" id="CHEBI:18248"/>
    </ligandPart>
</feature>
<evidence type="ECO:0000256" key="2">
    <source>
        <dbReference type="ARBA" id="ARBA00022525"/>
    </source>
</evidence>
<name>A0A8J5QGY8_9ASCO</name>
<keyword evidence="5" id="KW-0479">Metal-binding</keyword>
<keyword evidence="9" id="KW-1185">Reference proteome</keyword>
<keyword evidence="3 6" id="KW-0732">Signal</keyword>
<gene>
    <name evidence="8" type="ORF">J8A68_000981</name>
</gene>
<dbReference type="Pfam" id="PF05730">
    <property type="entry name" value="CFEM"/>
    <property type="match status" value="1"/>
</dbReference>
<dbReference type="Proteomes" id="UP000694255">
    <property type="component" value="Unassembled WGS sequence"/>
</dbReference>
<dbReference type="AlphaFoldDB" id="A0A8J5QGY8"/>
<dbReference type="GO" id="GO:0005576">
    <property type="term" value="C:extracellular region"/>
    <property type="evidence" value="ECO:0007669"/>
    <property type="project" value="UniProtKB-SubCell"/>
</dbReference>
<feature type="disulfide bond" evidence="5">
    <location>
        <begin position="51"/>
        <end position="82"/>
    </location>
</feature>
<organism evidence="8 9">
    <name type="scientific">[Candida] subhashii</name>
    <dbReference type="NCBI Taxonomy" id="561895"/>
    <lineage>
        <taxon>Eukaryota</taxon>
        <taxon>Fungi</taxon>
        <taxon>Dikarya</taxon>
        <taxon>Ascomycota</taxon>
        <taxon>Saccharomycotina</taxon>
        <taxon>Pichiomycetes</taxon>
        <taxon>Debaryomycetaceae</taxon>
        <taxon>Spathaspora</taxon>
    </lineage>
</organism>
<evidence type="ECO:0000256" key="5">
    <source>
        <dbReference type="PROSITE-ProRule" id="PRU01356"/>
    </source>
</evidence>
<protein>
    <recommendedName>
        <fullName evidence="7">CFEM domain-containing protein</fullName>
    </recommendedName>
</protein>
<evidence type="ECO:0000256" key="1">
    <source>
        <dbReference type="ARBA" id="ARBA00004613"/>
    </source>
</evidence>
<keyword evidence="2" id="KW-0964">Secreted</keyword>
<keyword evidence="4 5" id="KW-1015">Disulfide bond</keyword>
<feature type="domain" description="CFEM" evidence="7">
    <location>
        <begin position="19"/>
        <end position="128"/>
    </location>
</feature>
<feature type="disulfide bond" evidence="5">
    <location>
        <begin position="47"/>
        <end position="87"/>
    </location>
</feature>
<dbReference type="GO" id="GO:0046872">
    <property type="term" value="F:metal ion binding"/>
    <property type="evidence" value="ECO:0007669"/>
    <property type="project" value="UniProtKB-UniRule"/>
</dbReference>
<accession>A0A8J5QGY8</accession>
<evidence type="ECO:0000256" key="3">
    <source>
        <dbReference type="ARBA" id="ARBA00022729"/>
    </source>
</evidence>
<sequence>MNYITVLLGLFISSFVFAEDYATYPQVPKTASINGFADPIVDLLPSCAQDCVKFDTGNTPCPYWDTGCFCVMPQWAGLMGQCVAQNCEGNDVEVARYLATSLCNIVGANTWMMPASISDALSSAAGTAEPLTTLDAEIVWVISSTTSVQETGSASSTSNSSEDSTSTGNLAALQTGSITSLILGFVLSLLTY</sequence>
<feature type="chain" id="PRO_5035184522" description="CFEM domain-containing protein" evidence="6">
    <location>
        <begin position="19"/>
        <end position="192"/>
    </location>
</feature>
<evidence type="ECO:0000256" key="4">
    <source>
        <dbReference type="ARBA" id="ARBA00023157"/>
    </source>
</evidence>
<proteinExistence type="predicted"/>